<comment type="subunit">
    <text evidence="3 16">Homodimer.</text>
</comment>
<dbReference type="SFLD" id="SFLDS00029">
    <property type="entry name" value="Radical_SAM"/>
    <property type="match status" value="1"/>
</dbReference>
<evidence type="ECO:0000256" key="12">
    <source>
        <dbReference type="ARBA" id="ARBA00023014"/>
    </source>
</evidence>
<dbReference type="Proteomes" id="UP000070352">
    <property type="component" value="Unassembled WGS sequence"/>
</dbReference>
<dbReference type="SFLD" id="SFLDG01060">
    <property type="entry name" value="BATS_domain_containing"/>
    <property type="match status" value="1"/>
</dbReference>
<reference evidence="19 20" key="1">
    <citation type="submission" date="2016-02" db="EMBL/GenBank/DDBJ databases">
        <title>Draft Genome for Tepidibacillus decaturensis nov. sp. Strain Z9, an Anaerobic, Moderately Thermophilic and Heterotrophic Bacterium from Deep Subsurface of the Illinois Basin, USA.</title>
        <authorList>
            <person name="Dong Y."/>
            <person name="Chang J.Y."/>
            <person name="Sanford R."/>
            <person name="Fouke B.W."/>
        </authorList>
    </citation>
    <scope>NUCLEOTIDE SEQUENCE [LARGE SCALE GENOMIC DNA]</scope>
    <source>
        <strain evidence="19 20">Z9</strain>
    </source>
</reference>
<sequence length="325" mass="35687">MIQSLKEKVISGHFISKYEAISLSNIEGTNLEELLNAANEIREYYLGNQVDLCTIMNAKSGSCSENCKFCAQSGHYNTDVEQYPLVDADTALSQAKKVEQQGAHRFSLVTSGKGIGDRDFTQILGVYKILKDNTSIQLCSSLGIISFDKAKSLREIGVTTYHHNLETSRHFYPFICTTHSYDDRIKTIKQAQNAGLNICSGGIIGMGETMEDRIDMALDLQQLNVKSVPINILTPIPGTPLGNTPPLETSEILKTIAIFRFILPTAHIRLAGGRKLLGMNQAKGFQSGASAALVGDYLTTVGNKITDDIKMLKQMGYEVTRELVV</sequence>
<dbReference type="AlphaFoldDB" id="A0A135L3D5"/>
<protein>
    <recommendedName>
        <fullName evidence="15 16">Biotin synthase</fullName>
        <ecNumber evidence="4 16">2.8.1.6</ecNumber>
    </recommendedName>
</protein>
<dbReference type="SUPFAM" id="SSF102114">
    <property type="entry name" value="Radical SAM enzymes"/>
    <property type="match status" value="1"/>
</dbReference>
<name>A0A135L3D5_9BACI</name>
<evidence type="ECO:0000256" key="7">
    <source>
        <dbReference type="ARBA" id="ARBA00022691"/>
    </source>
</evidence>
<dbReference type="OrthoDB" id="9786826at2"/>
<dbReference type="InterPro" id="IPR013785">
    <property type="entry name" value="Aldolase_TIM"/>
</dbReference>
<evidence type="ECO:0000256" key="1">
    <source>
        <dbReference type="ARBA" id="ARBA00004942"/>
    </source>
</evidence>
<dbReference type="PANTHER" id="PTHR22976:SF2">
    <property type="entry name" value="BIOTIN SYNTHASE, MITOCHONDRIAL"/>
    <property type="match status" value="1"/>
</dbReference>
<dbReference type="InterPro" id="IPR002684">
    <property type="entry name" value="Biotin_synth/BioAB"/>
</dbReference>
<dbReference type="NCBIfam" id="TIGR00433">
    <property type="entry name" value="bioB"/>
    <property type="match status" value="1"/>
</dbReference>
<dbReference type="GO" id="GO:0051539">
    <property type="term" value="F:4 iron, 4 sulfur cluster binding"/>
    <property type="evidence" value="ECO:0007669"/>
    <property type="project" value="UniProtKB-KW"/>
</dbReference>
<feature type="binding site" evidence="16 17">
    <location>
        <position position="269"/>
    </location>
    <ligand>
        <name>[2Fe-2S] cluster</name>
        <dbReference type="ChEBI" id="CHEBI:190135"/>
    </ligand>
</feature>
<evidence type="ECO:0000256" key="10">
    <source>
        <dbReference type="ARBA" id="ARBA00022756"/>
    </source>
</evidence>
<organism evidence="19 20">
    <name type="scientific">Tepidibacillus decaturensis</name>
    <dbReference type="NCBI Taxonomy" id="1413211"/>
    <lineage>
        <taxon>Bacteria</taxon>
        <taxon>Bacillati</taxon>
        <taxon>Bacillota</taxon>
        <taxon>Bacilli</taxon>
        <taxon>Bacillales</taxon>
        <taxon>Bacillaceae</taxon>
        <taxon>Tepidibacillus</taxon>
    </lineage>
</organism>
<dbReference type="Pfam" id="PF04055">
    <property type="entry name" value="Radical_SAM"/>
    <property type="match status" value="1"/>
</dbReference>
<dbReference type="CDD" id="cd01335">
    <property type="entry name" value="Radical_SAM"/>
    <property type="match status" value="1"/>
</dbReference>
<feature type="binding site" evidence="16 17">
    <location>
        <position position="107"/>
    </location>
    <ligand>
        <name>[2Fe-2S] cluster</name>
        <dbReference type="ChEBI" id="CHEBI:190135"/>
    </ligand>
</feature>
<dbReference type="SMART" id="SM00729">
    <property type="entry name" value="Elp3"/>
    <property type="match status" value="1"/>
</dbReference>
<dbReference type="InterPro" id="IPR058240">
    <property type="entry name" value="rSAM_sf"/>
</dbReference>
<dbReference type="STRING" id="1413211.U473_05365"/>
<keyword evidence="12 16" id="KW-0411">Iron-sulfur</keyword>
<dbReference type="FunFam" id="3.20.20.70:FF:000026">
    <property type="entry name" value="Biotin synthase"/>
    <property type="match status" value="1"/>
</dbReference>
<evidence type="ECO:0000256" key="13">
    <source>
        <dbReference type="ARBA" id="ARBA00051157"/>
    </source>
</evidence>
<dbReference type="Pfam" id="PF06968">
    <property type="entry name" value="BATS"/>
    <property type="match status" value="1"/>
</dbReference>
<dbReference type="EC" id="2.8.1.6" evidence="4 16"/>
<proteinExistence type="inferred from homology"/>
<evidence type="ECO:0000256" key="5">
    <source>
        <dbReference type="ARBA" id="ARBA00022485"/>
    </source>
</evidence>
<evidence type="ECO:0000256" key="2">
    <source>
        <dbReference type="ARBA" id="ARBA00010765"/>
    </source>
</evidence>
<dbReference type="InterPro" id="IPR010722">
    <property type="entry name" value="BATS_dom"/>
</dbReference>
<dbReference type="InterPro" id="IPR007197">
    <property type="entry name" value="rSAM"/>
</dbReference>
<evidence type="ECO:0000256" key="8">
    <source>
        <dbReference type="ARBA" id="ARBA00022714"/>
    </source>
</evidence>
<evidence type="ECO:0000256" key="17">
    <source>
        <dbReference type="PIRSR" id="PIRSR001619-1"/>
    </source>
</evidence>
<evidence type="ECO:0000259" key="18">
    <source>
        <dbReference type="PROSITE" id="PS51918"/>
    </source>
</evidence>
<evidence type="ECO:0000256" key="15">
    <source>
        <dbReference type="ARBA" id="ARBA00070199"/>
    </source>
</evidence>
<dbReference type="GO" id="GO:0009102">
    <property type="term" value="P:biotin biosynthetic process"/>
    <property type="evidence" value="ECO:0007669"/>
    <property type="project" value="UniProtKB-UniRule"/>
</dbReference>
<keyword evidence="20" id="KW-1185">Reference proteome</keyword>
<feature type="binding site" evidence="16 17">
    <location>
        <position position="139"/>
    </location>
    <ligand>
        <name>[2Fe-2S] cluster</name>
        <dbReference type="ChEBI" id="CHEBI:190135"/>
    </ligand>
</feature>
<feature type="binding site" evidence="16 17">
    <location>
        <position position="70"/>
    </location>
    <ligand>
        <name>[4Fe-4S] cluster</name>
        <dbReference type="ChEBI" id="CHEBI:49883"/>
        <note>4Fe-4S-S-AdoMet</note>
    </ligand>
</feature>
<feature type="binding site" evidence="16 17">
    <location>
        <position position="63"/>
    </location>
    <ligand>
        <name>[4Fe-4S] cluster</name>
        <dbReference type="ChEBI" id="CHEBI:49883"/>
        <note>4Fe-4S-S-AdoMet</note>
    </ligand>
</feature>
<comment type="similarity">
    <text evidence="2 16">Belongs to the radical SAM superfamily. Biotin synthase family.</text>
</comment>
<keyword evidence="10 16" id="KW-0093">Biotin biosynthesis</keyword>
<evidence type="ECO:0000256" key="4">
    <source>
        <dbReference type="ARBA" id="ARBA00012236"/>
    </source>
</evidence>
<keyword evidence="6 16" id="KW-0808">Transferase</keyword>
<accession>A0A135L3D5</accession>
<feature type="binding site" evidence="16 17">
    <location>
        <position position="199"/>
    </location>
    <ligand>
        <name>[2Fe-2S] cluster</name>
        <dbReference type="ChEBI" id="CHEBI:190135"/>
    </ligand>
</feature>
<dbReference type="SFLD" id="SFLDG01278">
    <property type="entry name" value="biotin_synthase_like"/>
    <property type="match status" value="1"/>
</dbReference>
<comment type="caution">
    <text evidence="19">The sequence shown here is derived from an EMBL/GenBank/DDBJ whole genome shotgun (WGS) entry which is preliminary data.</text>
</comment>
<keyword evidence="5 16" id="KW-0004">4Fe-4S</keyword>
<comment type="cofactor">
    <cofactor evidence="16 17">
        <name>[4Fe-4S] cluster</name>
        <dbReference type="ChEBI" id="CHEBI:49883"/>
    </cofactor>
    <text evidence="16 17">Binds 1 [4Fe-4S] cluster. The cluster is coordinated with 3 cysteines and an exchangeable S-adenosyl-L-methionine.</text>
</comment>
<gene>
    <name evidence="16" type="primary">bioB</name>
    <name evidence="19" type="ORF">U473_05365</name>
</gene>
<keyword evidence="8 16" id="KW-0001">2Fe-2S</keyword>
<dbReference type="UniPathway" id="UPA00078">
    <property type="reaction ID" value="UER00162"/>
</dbReference>
<evidence type="ECO:0000256" key="11">
    <source>
        <dbReference type="ARBA" id="ARBA00023004"/>
    </source>
</evidence>
<comment type="function">
    <text evidence="14 16">Catalyzes the conversion of dethiobiotin (DTB) to biotin by the insertion of a sulfur atom into dethiobiotin via a radical-based mechanism.</text>
</comment>
<comment type="catalytic activity">
    <reaction evidence="13 16">
        <text>(4R,5S)-dethiobiotin + (sulfur carrier)-SH + 2 reduced [2Fe-2S]-[ferredoxin] + 2 S-adenosyl-L-methionine = (sulfur carrier)-H + biotin + 2 5'-deoxyadenosine + 2 L-methionine + 2 oxidized [2Fe-2S]-[ferredoxin]</text>
        <dbReference type="Rhea" id="RHEA:22060"/>
        <dbReference type="Rhea" id="RHEA-COMP:10000"/>
        <dbReference type="Rhea" id="RHEA-COMP:10001"/>
        <dbReference type="Rhea" id="RHEA-COMP:14737"/>
        <dbReference type="Rhea" id="RHEA-COMP:14739"/>
        <dbReference type="ChEBI" id="CHEBI:17319"/>
        <dbReference type="ChEBI" id="CHEBI:29917"/>
        <dbReference type="ChEBI" id="CHEBI:33737"/>
        <dbReference type="ChEBI" id="CHEBI:33738"/>
        <dbReference type="ChEBI" id="CHEBI:57586"/>
        <dbReference type="ChEBI" id="CHEBI:57844"/>
        <dbReference type="ChEBI" id="CHEBI:59789"/>
        <dbReference type="ChEBI" id="CHEBI:64428"/>
        <dbReference type="ChEBI" id="CHEBI:149473"/>
        <dbReference type="EC" id="2.8.1.6"/>
    </reaction>
</comment>
<dbReference type="PIRSF" id="PIRSF001619">
    <property type="entry name" value="Biotin_synth"/>
    <property type="match status" value="1"/>
</dbReference>
<comment type="cofactor">
    <cofactor evidence="17">
        <name>[2Fe-2S] cluster</name>
        <dbReference type="ChEBI" id="CHEBI:190135"/>
    </cofactor>
    <text evidence="17">Binds 1 [2Fe-2S] cluster. The cluster is coordinated with 3 cysteines and 1 arginine.</text>
</comment>
<dbReference type="InterPro" id="IPR024177">
    <property type="entry name" value="Biotin_synthase"/>
</dbReference>
<comment type="cofactor">
    <cofactor evidence="16">
        <name>[2Fe-2S] cluster</name>
        <dbReference type="ChEBI" id="CHEBI:190135"/>
    </cofactor>
    <text evidence="16">Binds 1 [2Fe-2S] cluster. The cluster is coordinated with 3 cysteines and 1 arginine.</text>
</comment>
<comment type="pathway">
    <text evidence="1 16">Cofactor biosynthesis; biotin biosynthesis; biotin from 7,8-diaminononanoate: step 2/2.</text>
</comment>
<evidence type="ECO:0000313" key="19">
    <source>
        <dbReference type="EMBL" id="KXG43506.1"/>
    </source>
</evidence>
<dbReference type="GO" id="GO:0004076">
    <property type="term" value="F:biotin synthase activity"/>
    <property type="evidence" value="ECO:0007669"/>
    <property type="project" value="UniProtKB-UniRule"/>
</dbReference>
<evidence type="ECO:0000313" key="20">
    <source>
        <dbReference type="Proteomes" id="UP000070352"/>
    </source>
</evidence>
<keyword evidence="9 16" id="KW-0479">Metal-binding</keyword>
<evidence type="ECO:0000256" key="6">
    <source>
        <dbReference type="ARBA" id="ARBA00022679"/>
    </source>
</evidence>
<evidence type="ECO:0000256" key="16">
    <source>
        <dbReference type="HAMAP-Rule" id="MF_01694"/>
    </source>
</evidence>
<dbReference type="Gene3D" id="3.20.20.70">
    <property type="entry name" value="Aldolase class I"/>
    <property type="match status" value="1"/>
</dbReference>
<dbReference type="InterPro" id="IPR006638">
    <property type="entry name" value="Elp3/MiaA/NifB-like_rSAM"/>
</dbReference>
<dbReference type="SMART" id="SM00876">
    <property type="entry name" value="BATS"/>
    <property type="match status" value="1"/>
</dbReference>
<dbReference type="RefSeq" id="WP_068724095.1">
    <property type="nucleotide sequence ID" value="NZ_LSKU01000001.1"/>
</dbReference>
<dbReference type="PROSITE" id="PS51918">
    <property type="entry name" value="RADICAL_SAM"/>
    <property type="match status" value="1"/>
</dbReference>
<evidence type="ECO:0000256" key="9">
    <source>
        <dbReference type="ARBA" id="ARBA00022723"/>
    </source>
</evidence>
<feature type="binding site" evidence="16 17">
    <location>
        <position position="67"/>
    </location>
    <ligand>
        <name>[4Fe-4S] cluster</name>
        <dbReference type="ChEBI" id="CHEBI:49883"/>
        <note>4Fe-4S-S-AdoMet</note>
    </ligand>
</feature>
<dbReference type="EMBL" id="LSKU01000001">
    <property type="protein sequence ID" value="KXG43506.1"/>
    <property type="molecule type" value="Genomic_DNA"/>
</dbReference>
<keyword evidence="7 16" id="KW-0949">S-adenosyl-L-methionine</keyword>
<dbReference type="GO" id="GO:0051537">
    <property type="term" value="F:2 iron, 2 sulfur cluster binding"/>
    <property type="evidence" value="ECO:0007669"/>
    <property type="project" value="UniProtKB-KW"/>
</dbReference>
<keyword evidence="11 16" id="KW-0408">Iron</keyword>
<feature type="domain" description="Radical SAM core" evidence="18">
    <location>
        <begin position="45"/>
        <end position="274"/>
    </location>
</feature>
<dbReference type="HAMAP" id="MF_01694">
    <property type="entry name" value="BioB"/>
    <property type="match status" value="1"/>
</dbReference>
<dbReference type="GO" id="GO:0005506">
    <property type="term" value="F:iron ion binding"/>
    <property type="evidence" value="ECO:0007669"/>
    <property type="project" value="UniProtKB-UniRule"/>
</dbReference>
<evidence type="ECO:0000256" key="3">
    <source>
        <dbReference type="ARBA" id="ARBA00011738"/>
    </source>
</evidence>
<evidence type="ECO:0000256" key="14">
    <source>
        <dbReference type="ARBA" id="ARBA00057568"/>
    </source>
</evidence>
<dbReference type="PANTHER" id="PTHR22976">
    <property type="entry name" value="BIOTIN SYNTHASE"/>
    <property type="match status" value="1"/>
</dbReference>